<gene>
    <name evidence="1" type="ORF">DID88_008298</name>
</gene>
<proteinExistence type="predicted"/>
<organism evidence="1 2">
    <name type="scientific">Monilinia fructigena</name>
    <dbReference type="NCBI Taxonomy" id="38457"/>
    <lineage>
        <taxon>Eukaryota</taxon>
        <taxon>Fungi</taxon>
        <taxon>Dikarya</taxon>
        <taxon>Ascomycota</taxon>
        <taxon>Pezizomycotina</taxon>
        <taxon>Leotiomycetes</taxon>
        <taxon>Helotiales</taxon>
        <taxon>Sclerotiniaceae</taxon>
        <taxon>Monilinia</taxon>
    </lineage>
</organism>
<keyword evidence="2" id="KW-1185">Reference proteome</keyword>
<evidence type="ECO:0000313" key="1">
    <source>
        <dbReference type="EMBL" id="RAL67543.1"/>
    </source>
</evidence>
<comment type="caution">
    <text evidence="1">The sequence shown here is derived from an EMBL/GenBank/DDBJ whole genome shotgun (WGS) entry which is preliminary data.</text>
</comment>
<name>A0A395J7B8_9HELO</name>
<accession>A0A395J7B8</accession>
<reference evidence="1 2" key="1">
    <citation type="submission" date="2018-06" db="EMBL/GenBank/DDBJ databases">
        <title>Genome Sequence of the Brown Rot Fungal Pathogen Monilinia fructigena.</title>
        <authorList>
            <person name="Landi L."/>
            <person name="De Miccolis Angelini R.M."/>
            <person name="Pollastro S."/>
            <person name="Abate D."/>
            <person name="Faretra F."/>
            <person name="Romanazzi G."/>
        </authorList>
    </citation>
    <scope>NUCLEOTIDE SEQUENCE [LARGE SCALE GENOMIC DNA]</scope>
    <source>
        <strain evidence="1 2">Mfrg269</strain>
    </source>
</reference>
<dbReference type="EMBL" id="QKRW01000003">
    <property type="protein sequence ID" value="RAL67543.1"/>
    <property type="molecule type" value="Genomic_DNA"/>
</dbReference>
<dbReference type="Proteomes" id="UP000249056">
    <property type="component" value="Unassembled WGS sequence"/>
</dbReference>
<dbReference type="AlphaFoldDB" id="A0A395J7B8"/>
<protein>
    <submittedName>
        <fullName evidence="1">Uncharacterized protein</fullName>
    </submittedName>
</protein>
<evidence type="ECO:0000313" key="2">
    <source>
        <dbReference type="Proteomes" id="UP000249056"/>
    </source>
</evidence>
<sequence>MCYYYQYRHTCTHTAKVLAKFCSAAGYKQTECGMVKIWQVIWLRKDCDECSHECGSIHGKGEKSGAEPIMANVKGRRGRVELI</sequence>